<dbReference type="RefSeq" id="WP_332864488.1">
    <property type="nucleotide sequence ID" value="NZ_JBAFSM010000012.1"/>
</dbReference>
<gene>
    <name evidence="1" type="ORF">V0288_07705</name>
</gene>
<dbReference type="Proteomes" id="UP001328733">
    <property type="component" value="Unassembled WGS sequence"/>
</dbReference>
<accession>A0AAW9QSQ9</accession>
<sequence length="350" mass="40351">MSKGIETSLNTDTSASLPWWKRPVFGEGGIITRLLGKLFGGGKLEIPETVQSVHDAEMMALRIFAKSMEAIDSYKFSNQEFILYIKIKYCLDKGIDEYEGLAQSLKFLQAAIEAKDSFLRLDQTELRYRSLKQQEFYQYIESILTDHEDRDAFNAKVKAKLAEILPEVKTEEGKIALQEYQKELARLAKFELGLKLFSLFKAYQLADYTILTTISNMVVSIREKDVIDYKTLSALVIGKYDVFDKLKTIIGVPDRKHKPDTYARMLQVIALGYRHQKSYPIFAELLQILRQWYRPYQAILGIRGEYPAAQYKLPKPFTEQLVGVEIYDKYRKALTDQKTGVSYVDFGEET</sequence>
<organism evidence="1 2">
    <name type="scientific">Pannus brasiliensis CCIBt3594</name>
    <dbReference type="NCBI Taxonomy" id="1427578"/>
    <lineage>
        <taxon>Bacteria</taxon>
        <taxon>Bacillati</taxon>
        <taxon>Cyanobacteriota</taxon>
        <taxon>Cyanophyceae</taxon>
        <taxon>Oscillatoriophycideae</taxon>
        <taxon>Chroococcales</taxon>
        <taxon>Microcystaceae</taxon>
        <taxon>Pannus</taxon>
    </lineage>
</organism>
<dbReference type="EMBL" id="JBAFSM010000012">
    <property type="protein sequence ID" value="MEG3437002.1"/>
    <property type="molecule type" value="Genomic_DNA"/>
</dbReference>
<keyword evidence="2" id="KW-1185">Reference proteome</keyword>
<proteinExistence type="predicted"/>
<dbReference type="AlphaFoldDB" id="A0AAW9QSQ9"/>
<name>A0AAW9QSQ9_9CHRO</name>
<evidence type="ECO:0000313" key="1">
    <source>
        <dbReference type="EMBL" id="MEG3437002.1"/>
    </source>
</evidence>
<evidence type="ECO:0000313" key="2">
    <source>
        <dbReference type="Proteomes" id="UP001328733"/>
    </source>
</evidence>
<protein>
    <submittedName>
        <fullName evidence="1">Uncharacterized protein</fullName>
    </submittedName>
</protein>
<comment type="caution">
    <text evidence="1">The sequence shown here is derived from an EMBL/GenBank/DDBJ whole genome shotgun (WGS) entry which is preliminary data.</text>
</comment>
<reference evidence="1 2" key="1">
    <citation type="submission" date="2024-01" db="EMBL/GenBank/DDBJ databases">
        <title>Genomic insights into the taxonomy and metabolism of the cyanobacterium Pannus brasiliensis CCIBt3594.</title>
        <authorList>
            <person name="Machado M."/>
            <person name="Botero N.B."/>
            <person name="Andreote A.P.D."/>
            <person name="Feitosa A.M.T."/>
            <person name="Popin R."/>
            <person name="Sivonen K."/>
            <person name="Fiore M.F."/>
        </authorList>
    </citation>
    <scope>NUCLEOTIDE SEQUENCE [LARGE SCALE GENOMIC DNA]</scope>
    <source>
        <strain evidence="1 2">CCIBt3594</strain>
    </source>
</reference>